<dbReference type="CDD" id="cd00757">
    <property type="entry name" value="ThiF_MoeB_HesA_family"/>
    <property type="match status" value="1"/>
</dbReference>
<feature type="domain" description="Rhodanese" evidence="2">
    <location>
        <begin position="271"/>
        <end position="360"/>
    </location>
</feature>
<evidence type="ECO:0000259" key="2">
    <source>
        <dbReference type="PROSITE" id="PS50206"/>
    </source>
</evidence>
<dbReference type="GO" id="GO:0008146">
    <property type="term" value="F:sulfotransferase activity"/>
    <property type="evidence" value="ECO:0007669"/>
    <property type="project" value="TreeGrafter"/>
</dbReference>
<gene>
    <name evidence="3" type="ORF">MUY27_10045</name>
</gene>
<organism evidence="3 4">
    <name type="scientific">Mucilaginibacter straminoryzae</name>
    <dbReference type="NCBI Taxonomy" id="2932774"/>
    <lineage>
        <taxon>Bacteria</taxon>
        <taxon>Pseudomonadati</taxon>
        <taxon>Bacteroidota</taxon>
        <taxon>Sphingobacteriia</taxon>
        <taxon>Sphingobacteriales</taxon>
        <taxon>Sphingobacteriaceae</taxon>
        <taxon>Mucilaginibacter</taxon>
    </lineage>
</organism>
<protein>
    <submittedName>
        <fullName evidence="3">HesA/MoeB/ThiF family protein</fullName>
    </submittedName>
</protein>
<dbReference type="InterPro" id="IPR035985">
    <property type="entry name" value="Ubiquitin-activating_enz"/>
</dbReference>
<accession>A0A9X1X484</accession>
<dbReference type="AlphaFoldDB" id="A0A9X1X484"/>
<dbReference type="Pfam" id="PF00581">
    <property type="entry name" value="Rhodanese"/>
    <property type="match status" value="1"/>
</dbReference>
<name>A0A9X1X484_9SPHI</name>
<dbReference type="InterPro" id="IPR036873">
    <property type="entry name" value="Rhodanese-like_dom_sf"/>
</dbReference>
<comment type="similarity">
    <text evidence="1">Belongs to the HesA/MoeB/ThiF family.</text>
</comment>
<keyword evidence="4" id="KW-1185">Reference proteome</keyword>
<dbReference type="PROSITE" id="PS50206">
    <property type="entry name" value="RHODANESE_3"/>
    <property type="match status" value="1"/>
</dbReference>
<dbReference type="PANTHER" id="PTHR10953:SF102">
    <property type="entry name" value="ADENYLYLTRANSFERASE AND SULFURTRANSFERASE MOCS3"/>
    <property type="match status" value="1"/>
</dbReference>
<dbReference type="Pfam" id="PF00899">
    <property type="entry name" value="ThiF"/>
    <property type="match status" value="1"/>
</dbReference>
<dbReference type="GO" id="GO:0008641">
    <property type="term" value="F:ubiquitin-like modifier activating enzyme activity"/>
    <property type="evidence" value="ECO:0007669"/>
    <property type="project" value="InterPro"/>
</dbReference>
<dbReference type="GO" id="GO:0004792">
    <property type="term" value="F:thiosulfate-cyanide sulfurtransferase activity"/>
    <property type="evidence" value="ECO:0007669"/>
    <property type="project" value="TreeGrafter"/>
</dbReference>
<dbReference type="Proteomes" id="UP001139450">
    <property type="component" value="Unassembled WGS sequence"/>
</dbReference>
<dbReference type="GO" id="GO:0016779">
    <property type="term" value="F:nucleotidyltransferase activity"/>
    <property type="evidence" value="ECO:0007669"/>
    <property type="project" value="TreeGrafter"/>
</dbReference>
<dbReference type="InterPro" id="IPR045886">
    <property type="entry name" value="ThiF/MoeB/HesA"/>
</dbReference>
<reference evidence="3" key="1">
    <citation type="submission" date="2022-04" db="EMBL/GenBank/DDBJ databases">
        <title>Mucilaginibacter sp. RS28 isolated from freshwater.</title>
        <authorList>
            <person name="Ko S.-R."/>
        </authorList>
    </citation>
    <scope>NUCLEOTIDE SEQUENCE</scope>
    <source>
        <strain evidence="3">RS28</strain>
    </source>
</reference>
<sequence>MSNRYIRQEQLAGFGKAAQHKLREAKVLVVGAGGLGVPVLQYLTGMGIGTIGIMDGDQISLTNLHRQVLYAENEVGQLKAIVAVNKLCKLNSEVKFNTHTNFLDVSNALEIIVGYDLVIDASDNFGTRYLINDTCVILNKPFVYGAVQQFEGHVGVFNYQGSSTYRCLYPNPPIATEIPDCNTAGVLGITPSIVGSYQALQAVKVICGLEGILAGQVQIFDFLSNQQYILKVKTKPENLAIKSLQRQYDTPVCEPAGGELTVTELLKWQEEGKPFLLLDVREQKEFAKERLAFAQSYPLSALGQQLDNLQAHLPMVAICEIGGRSSTAVKMIRKVYPSAIIYHVIGGMEAWLDEIGDQYIIEPHLNSPER</sequence>
<dbReference type="Gene3D" id="3.40.250.10">
    <property type="entry name" value="Rhodanese-like domain"/>
    <property type="match status" value="1"/>
</dbReference>
<dbReference type="InterPro" id="IPR001763">
    <property type="entry name" value="Rhodanese-like_dom"/>
</dbReference>
<dbReference type="SUPFAM" id="SSF69572">
    <property type="entry name" value="Activating enzymes of the ubiquitin-like proteins"/>
    <property type="match status" value="1"/>
</dbReference>
<evidence type="ECO:0000313" key="4">
    <source>
        <dbReference type="Proteomes" id="UP001139450"/>
    </source>
</evidence>
<dbReference type="SMART" id="SM00450">
    <property type="entry name" value="RHOD"/>
    <property type="match status" value="1"/>
</dbReference>
<dbReference type="GO" id="GO:0005829">
    <property type="term" value="C:cytosol"/>
    <property type="evidence" value="ECO:0007669"/>
    <property type="project" value="TreeGrafter"/>
</dbReference>
<dbReference type="RefSeq" id="WP_245129890.1">
    <property type="nucleotide sequence ID" value="NZ_JALJEJ010000004.1"/>
</dbReference>
<evidence type="ECO:0000256" key="1">
    <source>
        <dbReference type="ARBA" id="ARBA00009919"/>
    </source>
</evidence>
<dbReference type="PANTHER" id="PTHR10953">
    <property type="entry name" value="UBIQUITIN-ACTIVATING ENZYME E1"/>
    <property type="match status" value="1"/>
</dbReference>
<dbReference type="Gene3D" id="3.40.50.720">
    <property type="entry name" value="NAD(P)-binding Rossmann-like Domain"/>
    <property type="match status" value="1"/>
</dbReference>
<dbReference type="InterPro" id="IPR000594">
    <property type="entry name" value="ThiF_NAD_FAD-bd"/>
</dbReference>
<dbReference type="FunFam" id="3.40.50.720:FF:000080">
    <property type="entry name" value="Thiazole biosynthesis adenylyltransferase ThiF"/>
    <property type="match status" value="1"/>
</dbReference>
<evidence type="ECO:0000313" key="3">
    <source>
        <dbReference type="EMBL" id="MCJ8210050.1"/>
    </source>
</evidence>
<proteinExistence type="inferred from homology"/>
<dbReference type="EMBL" id="JALJEJ010000004">
    <property type="protein sequence ID" value="MCJ8210050.1"/>
    <property type="molecule type" value="Genomic_DNA"/>
</dbReference>
<comment type="caution">
    <text evidence="3">The sequence shown here is derived from an EMBL/GenBank/DDBJ whole genome shotgun (WGS) entry which is preliminary data.</text>
</comment>